<dbReference type="GO" id="GO:0006355">
    <property type="term" value="P:regulation of DNA-templated transcription"/>
    <property type="evidence" value="ECO:0007669"/>
    <property type="project" value="InterPro"/>
</dbReference>
<dbReference type="InterPro" id="IPR003593">
    <property type="entry name" value="AAA+_ATPase"/>
</dbReference>
<dbReference type="GO" id="GO:0043565">
    <property type="term" value="F:sequence-specific DNA binding"/>
    <property type="evidence" value="ECO:0007669"/>
    <property type="project" value="InterPro"/>
</dbReference>
<evidence type="ECO:0000256" key="6">
    <source>
        <dbReference type="ARBA" id="ARBA00023125"/>
    </source>
</evidence>
<dbReference type="InterPro" id="IPR025943">
    <property type="entry name" value="Sigma_54_int_dom_ATP-bd_2"/>
</dbReference>
<dbReference type="RefSeq" id="WP_014559133.1">
    <property type="nucleotide sequence ID" value="NC_017464.1"/>
</dbReference>
<name>I0AG67_IGNAJ</name>
<keyword evidence="2" id="KW-0547">Nucleotide-binding</keyword>
<dbReference type="InterPro" id="IPR025944">
    <property type="entry name" value="Sigma_54_int_dom_CS"/>
</dbReference>
<evidence type="ECO:0000256" key="3">
    <source>
        <dbReference type="ARBA" id="ARBA00022840"/>
    </source>
</evidence>
<keyword evidence="5" id="KW-0805">Transcription regulation</keyword>
<feature type="domain" description="Sigma-54 factor interaction" evidence="9">
    <location>
        <begin position="145"/>
        <end position="374"/>
    </location>
</feature>
<dbReference type="SMART" id="SM00448">
    <property type="entry name" value="REC"/>
    <property type="match status" value="1"/>
</dbReference>
<dbReference type="PRINTS" id="PR01590">
    <property type="entry name" value="HTHFIS"/>
</dbReference>
<keyword evidence="6" id="KW-0238">DNA-binding</keyword>
<dbReference type="Gene3D" id="1.10.8.60">
    <property type="match status" value="1"/>
</dbReference>
<dbReference type="SUPFAM" id="SSF52172">
    <property type="entry name" value="CheY-like"/>
    <property type="match status" value="1"/>
</dbReference>
<dbReference type="Pfam" id="PF25601">
    <property type="entry name" value="AAA_lid_14"/>
    <property type="match status" value="1"/>
</dbReference>
<evidence type="ECO:0000259" key="10">
    <source>
        <dbReference type="PROSITE" id="PS50110"/>
    </source>
</evidence>
<dbReference type="PROSITE" id="PS50110">
    <property type="entry name" value="RESPONSE_REGULATORY"/>
    <property type="match status" value="1"/>
</dbReference>
<dbReference type="GO" id="GO:0000160">
    <property type="term" value="P:phosphorelay signal transduction system"/>
    <property type="evidence" value="ECO:0007669"/>
    <property type="project" value="UniProtKB-KW"/>
</dbReference>
<dbReference type="FunFam" id="3.40.50.2300:FF:000018">
    <property type="entry name" value="DNA-binding transcriptional regulator NtrC"/>
    <property type="match status" value="1"/>
</dbReference>
<dbReference type="InterPro" id="IPR027417">
    <property type="entry name" value="P-loop_NTPase"/>
</dbReference>
<keyword evidence="3" id="KW-0067">ATP-binding</keyword>
<dbReference type="CDD" id="cd00009">
    <property type="entry name" value="AAA"/>
    <property type="match status" value="1"/>
</dbReference>
<dbReference type="SMART" id="SM00382">
    <property type="entry name" value="AAA"/>
    <property type="match status" value="1"/>
</dbReference>
<evidence type="ECO:0000256" key="2">
    <source>
        <dbReference type="ARBA" id="ARBA00022741"/>
    </source>
</evidence>
<keyword evidence="4" id="KW-0902">Two-component regulatory system</keyword>
<dbReference type="PROSITE" id="PS00688">
    <property type="entry name" value="SIGMA54_INTERACT_3"/>
    <property type="match status" value="1"/>
</dbReference>
<dbReference type="EMBL" id="CP003418">
    <property type="protein sequence ID" value="AFH47974.1"/>
    <property type="molecule type" value="Genomic_DNA"/>
</dbReference>
<dbReference type="SUPFAM" id="SSF46689">
    <property type="entry name" value="Homeodomain-like"/>
    <property type="match status" value="1"/>
</dbReference>
<dbReference type="Proteomes" id="UP000007394">
    <property type="component" value="Chromosome"/>
</dbReference>
<evidence type="ECO:0000313" key="11">
    <source>
        <dbReference type="EMBL" id="AFH47974.1"/>
    </source>
</evidence>
<dbReference type="PROSITE" id="PS00675">
    <property type="entry name" value="SIGMA54_INTERACT_1"/>
    <property type="match status" value="1"/>
</dbReference>
<dbReference type="Gene3D" id="1.10.10.60">
    <property type="entry name" value="Homeodomain-like"/>
    <property type="match status" value="1"/>
</dbReference>
<dbReference type="Pfam" id="PF00158">
    <property type="entry name" value="Sigma54_activat"/>
    <property type="match status" value="1"/>
</dbReference>
<feature type="modified residue" description="4-aspartylphosphate" evidence="8">
    <location>
        <position position="55"/>
    </location>
</feature>
<dbReference type="InterPro" id="IPR058031">
    <property type="entry name" value="AAA_lid_NorR"/>
</dbReference>
<evidence type="ECO:0000256" key="1">
    <source>
        <dbReference type="ARBA" id="ARBA00022553"/>
    </source>
</evidence>
<dbReference type="PATRIC" id="fig|945713.3.peg.261"/>
<dbReference type="InterPro" id="IPR025662">
    <property type="entry name" value="Sigma_54_int_dom_ATP-bd_1"/>
</dbReference>
<dbReference type="Gene3D" id="3.40.50.2300">
    <property type="match status" value="1"/>
</dbReference>
<dbReference type="Pfam" id="PF02954">
    <property type="entry name" value="HTH_8"/>
    <property type="match status" value="1"/>
</dbReference>
<dbReference type="PANTHER" id="PTHR32071">
    <property type="entry name" value="TRANSCRIPTIONAL REGULATORY PROTEIN"/>
    <property type="match status" value="1"/>
</dbReference>
<reference evidence="11 12" key="1">
    <citation type="journal article" date="2012" name="Front. Microbiol.">
        <title>Complete genome of Ignavibacterium album, a metabolically versatile, flagellated, facultative anaerobe from the phylum Chlorobi.</title>
        <authorList>
            <person name="Liu Z."/>
            <person name="Frigaard N.-U."/>
            <person name="Vogl K."/>
            <person name="Iino T."/>
            <person name="Ohkuma M."/>
            <person name="Overmann J."/>
            <person name="Bryant D.A."/>
        </authorList>
    </citation>
    <scope>NUCLEOTIDE SEQUENCE [LARGE SCALE GENOMIC DNA]</scope>
    <source>
        <strain evidence="12">DSM 19864 / JCM 16511 / NBRC 101810 / Mat9-16</strain>
    </source>
</reference>
<dbReference type="KEGG" id="ial:IALB_0262"/>
<dbReference type="InterPro" id="IPR002078">
    <property type="entry name" value="Sigma_54_int"/>
</dbReference>
<evidence type="ECO:0000256" key="7">
    <source>
        <dbReference type="ARBA" id="ARBA00023163"/>
    </source>
</evidence>
<organism evidence="11 12">
    <name type="scientific">Ignavibacterium album (strain DSM 19864 / JCM 16511 / NBRC 101810 / Mat9-16)</name>
    <dbReference type="NCBI Taxonomy" id="945713"/>
    <lineage>
        <taxon>Bacteria</taxon>
        <taxon>Pseudomonadati</taxon>
        <taxon>Ignavibacteriota</taxon>
        <taxon>Ignavibacteria</taxon>
        <taxon>Ignavibacteriales</taxon>
        <taxon>Ignavibacteriaceae</taxon>
        <taxon>Ignavibacterium</taxon>
    </lineage>
</organism>
<evidence type="ECO:0000256" key="5">
    <source>
        <dbReference type="ARBA" id="ARBA00023015"/>
    </source>
</evidence>
<dbReference type="InterPro" id="IPR002197">
    <property type="entry name" value="HTH_Fis"/>
</dbReference>
<dbReference type="SUPFAM" id="SSF52540">
    <property type="entry name" value="P-loop containing nucleoside triphosphate hydrolases"/>
    <property type="match status" value="1"/>
</dbReference>
<keyword evidence="12" id="KW-1185">Reference proteome</keyword>
<dbReference type="STRING" id="945713.IALB_0262"/>
<proteinExistence type="predicted"/>
<dbReference type="AlphaFoldDB" id="I0AG67"/>
<dbReference type="InterPro" id="IPR009057">
    <property type="entry name" value="Homeodomain-like_sf"/>
</dbReference>
<dbReference type="PROSITE" id="PS50045">
    <property type="entry name" value="SIGMA54_INTERACT_4"/>
    <property type="match status" value="1"/>
</dbReference>
<dbReference type="Gene3D" id="3.40.50.300">
    <property type="entry name" value="P-loop containing nucleotide triphosphate hydrolases"/>
    <property type="match status" value="1"/>
</dbReference>
<dbReference type="Pfam" id="PF00072">
    <property type="entry name" value="Response_reg"/>
    <property type="match status" value="1"/>
</dbReference>
<keyword evidence="1 8" id="KW-0597">Phosphoprotein</keyword>
<dbReference type="GO" id="GO:0005524">
    <property type="term" value="F:ATP binding"/>
    <property type="evidence" value="ECO:0007669"/>
    <property type="project" value="UniProtKB-KW"/>
</dbReference>
<dbReference type="InterPro" id="IPR001789">
    <property type="entry name" value="Sig_transdc_resp-reg_receiver"/>
</dbReference>
<evidence type="ECO:0000259" key="9">
    <source>
        <dbReference type="PROSITE" id="PS50045"/>
    </source>
</evidence>
<evidence type="ECO:0000256" key="8">
    <source>
        <dbReference type="PROSITE-ProRule" id="PRU00169"/>
    </source>
</evidence>
<evidence type="ECO:0000313" key="12">
    <source>
        <dbReference type="Proteomes" id="UP000007394"/>
    </source>
</evidence>
<keyword evidence="7" id="KW-0804">Transcription</keyword>
<gene>
    <name evidence="11" type="ordered locus">IALB_0262</name>
</gene>
<dbReference type="HOGENOM" id="CLU_000445_0_6_10"/>
<protein>
    <submittedName>
        <fullName evidence="11">Response regulator</fullName>
    </submittedName>
</protein>
<dbReference type="eggNOG" id="COG2204">
    <property type="taxonomic scope" value="Bacteria"/>
</dbReference>
<accession>I0AG67</accession>
<evidence type="ECO:0000256" key="4">
    <source>
        <dbReference type="ARBA" id="ARBA00023012"/>
    </source>
</evidence>
<feature type="domain" description="Response regulatory" evidence="10">
    <location>
        <begin position="6"/>
        <end position="120"/>
    </location>
</feature>
<dbReference type="PROSITE" id="PS00676">
    <property type="entry name" value="SIGMA54_INTERACT_2"/>
    <property type="match status" value="1"/>
</dbReference>
<sequence length="458" mass="51969">MNKEYSILIIDDEAAQREILKGFLDKKGFRTFTASSGSEGLAFIDKEQIDIVLSDHKMPDKTGIEVLEDVKKNNPEISFVLMTAYGTIENAVKAMRLGAYDYLSKPVDLDELELLIEKIIENKNLKSEVSLLKQQLQEKFKIDSFISTSPKMQEVLSVAARAAESKATVLITGESGTGKEVLAKSIHYISSRKDKPFVAVNVPALPETLLESELFGHEKGAFTGADKTRIGRFELANKGTIFLDEIGDIPMNLQVKLLRVLQEHKIERLGSNESIDIDVRVIAATHQNLEQKIKDGTFREDLFYRLNVISIHLPPLRERKEDVMPLIEYFIKKYSEENDKPEIEISKEAVDYLLKYNYPGNVRELENIIERAVVLSRHNIITVNDLPSNVKGFKTETDPILDENKTLNEQVEALEKKLIYDALMRANGNQSLAGRMLGITERNLRYKMQKYGIKKFGD</sequence>
<dbReference type="InterPro" id="IPR011006">
    <property type="entry name" value="CheY-like_superfamily"/>
</dbReference>
<dbReference type="OrthoDB" id="9811901at2"/>
<dbReference type="FunFam" id="3.40.50.300:FF:000006">
    <property type="entry name" value="DNA-binding transcriptional regulator NtrC"/>
    <property type="match status" value="1"/>
</dbReference>